<dbReference type="Proteomes" id="UP000176923">
    <property type="component" value="Unassembled WGS sequence"/>
</dbReference>
<dbReference type="EMBL" id="MFJL01000036">
    <property type="protein sequence ID" value="OGG13433.1"/>
    <property type="molecule type" value="Genomic_DNA"/>
</dbReference>
<sequence>MMYIIVMLRINIYIPEDLNKMLDFTAKYHKKAKAEIVRKAIQAGLRVIQPKSNSAQALLNLAKMAEKIPTKGNIPDDFIKNLDYYTWGGKKRE</sequence>
<gene>
    <name evidence="1" type="ORF">A3D77_05055</name>
</gene>
<protein>
    <recommendedName>
        <fullName evidence="3">Ribbon-helix-helix protein CopG domain-containing protein</fullName>
    </recommendedName>
</protein>
<organism evidence="1 2">
    <name type="scientific">Candidatus Gottesmanbacteria bacterium RIFCSPHIGHO2_02_FULL_39_11</name>
    <dbReference type="NCBI Taxonomy" id="1798382"/>
    <lineage>
        <taxon>Bacteria</taxon>
        <taxon>Candidatus Gottesmaniibacteriota</taxon>
    </lineage>
</organism>
<comment type="caution">
    <text evidence="1">The sequence shown here is derived from an EMBL/GenBank/DDBJ whole genome shotgun (WGS) entry which is preliminary data.</text>
</comment>
<reference evidence="1 2" key="1">
    <citation type="journal article" date="2016" name="Nat. Commun.">
        <title>Thousands of microbial genomes shed light on interconnected biogeochemical processes in an aquifer system.</title>
        <authorList>
            <person name="Anantharaman K."/>
            <person name="Brown C.T."/>
            <person name="Hug L.A."/>
            <person name="Sharon I."/>
            <person name="Castelle C.J."/>
            <person name="Probst A.J."/>
            <person name="Thomas B.C."/>
            <person name="Singh A."/>
            <person name="Wilkins M.J."/>
            <person name="Karaoz U."/>
            <person name="Brodie E.L."/>
            <person name="Williams K.H."/>
            <person name="Hubbard S.S."/>
            <person name="Banfield J.F."/>
        </authorList>
    </citation>
    <scope>NUCLEOTIDE SEQUENCE [LARGE SCALE GENOMIC DNA]</scope>
</reference>
<accession>A0A1F5ZM24</accession>
<evidence type="ECO:0008006" key="3">
    <source>
        <dbReference type="Google" id="ProtNLM"/>
    </source>
</evidence>
<name>A0A1F5ZM24_9BACT</name>
<dbReference type="AlphaFoldDB" id="A0A1F5ZM24"/>
<dbReference type="STRING" id="1798382.A3D77_05055"/>
<proteinExistence type="predicted"/>
<evidence type="ECO:0000313" key="2">
    <source>
        <dbReference type="Proteomes" id="UP000176923"/>
    </source>
</evidence>
<evidence type="ECO:0000313" key="1">
    <source>
        <dbReference type="EMBL" id="OGG13433.1"/>
    </source>
</evidence>